<dbReference type="InterPro" id="IPR050728">
    <property type="entry name" value="Zinc_Metalloprotease_M4"/>
</dbReference>
<evidence type="ECO:0000256" key="8">
    <source>
        <dbReference type="SAM" id="SignalP"/>
    </source>
</evidence>
<dbReference type="PANTHER" id="PTHR33794:SF1">
    <property type="entry name" value="BACILLOLYSIN"/>
    <property type="match status" value="1"/>
</dbReference>
<dbReference type="NCBIfam" id="TIGR04183">
    <property type="entry name" value="Por_Secre_tail"/>
    <property type="match status" value="1"/>
</dbReference>
<evidence type="ECO:0000259" key="9">
    <source>
        <dbReference type="Pfam" id="PF01447"/>
    </source>
</evidence>
<accession>A0ABT2W2X2</accession>
<reference evidence="14" key="1">
    <citation type="submission" date="2023-07" db="EMBL/GenBank/DDBJ databases">
        <title>Chryseobacterium sp. strain PBS4-4 Genome sequencing and assembly.</title>
        <authorList>
            <person name="Jung Y."/>
        </authorList>
    </citation>
    <scope>NUCLEOTIDE SEQUENCE [LARGE SCALE GENOMIC DNA]</scope>
    <source>
        <strain evidence="14">PBS4-4</strain>
    </source>
</reference>
<proteinExistence type="inferred from homology"/>
<dbReference type="Proteomes" id="UP001208649">
    <property type="component" value="Unassembled WGS sequence"/>
</dbReference>
<evidence type="ECO:0000259" key="12">
    <source>
        <dbReference type="Pfam" id="PF18962"/>
    </source>
</evidence>
<dbReference type="InterPro" id="IPR001570">
    <property type="entry name" value="Peptidase_M4_C_domain"/>
</dbReference>
<dbReference type="Pfam" id="PF07504">
    <property type="entry name" value="FTP"/>
    <property type="match status" value="1"/>
</dbReference>
<keyword evidence="4 8" id="KW-0732">Signal</keyword>
<dbReference type="PRINTS" id="PR00730">
    <property type="entry name" value="THERMOLYSIN"/>
</dbReference>
<dbReference type="InterPro" id="IPR026444">
    <property type="entry name" value="Secre_tail"/>
</dbReference>
<evidence type="ECO:0000256" key="3">
    <source>
        <dbReference type="ARBA" id="ARBA00022723"/>
    </source>
</evidence>
<dbReference type="InterPro" id="IPR023612">
    <property type="entry name" value="Peptidase_M4"/>
</dbReference>
<evidence type="ECO:0000313" key="14">
    <source>
        <dbReference type="Proteomes" id="UP001208649"/>
    </source>
</evidence>
<comment type="caution">
    <text evidence="13">The sequence shown here is derived from an EMBL/GenBank/DDBJ whole genome shotgun (WGS) entry which is preliminary data.</text>
</comment>
<dbReference type="RefSeq" id="WP_263001756.1">
    <property type="nucleotide sequence ID" value="NZ_JAOTEM010000001.1"/>
</dbReference>
<gene>
    <name evidence="13" type="ORF">NZ698_03780</name>
</gene>
<evidence type="ECO:0000259" key="10">
    <source>
        <dbReference type="Pfam" id="PF02868"/>
    </source>
</evidence>
<organism evidence="13 14">
    <name type="scientific">Chryseobacterium edaphi</name>
    <dbReference type="NCBI Taxonomy" id="2976532"/>
    <lineage>
        <taxon>Bacteria</taxon>
        <taxon>Pseudomonadati</taxon>
        <taxon>Bacteroidota</taxon>
        <taxon>Flavobacteriia</taxon>
        <taxon>Flavobacteriales</taxon>
        <taxon>Weeksellaceae</taxon>
        <taxon>Chryseobacterium group</taxon>
        <taxon>Chryseobacterium</taxon>
    </lineage>
</organism>
<dbReference type="InterPro" id="IPR011096">
    <property type="entry name" value="FTP_domain"/>
</dbReference>
<dbReference type="SUPFAM" id="SSF55486">
    <property type="entry name" value="Metalloproteases ('zincins'), catalytic domain"/>
    <property type="match status" value="1"/>
</dbReference>
<feature type="domain" description="Peptidase M4" evidence="9">
    <location>
        <begin position="250"/>
        <end position="416"/>
    </location>
</feature>
<dbReference type="InterPro" id="IPR027268">
    <property type="entry name" value="Peptidase_M4/M1_CTD_sf"/>
</dbReference>
<dbReference type="Gene3D" id="1.10.390.10">
    <property type="entry name" value="Neutral Protease Domain 2"/>
    <property type="match status" value="1"/>
</dbReference>
<name>A0ABT2W2X2_9FLAO</name>
<dbReference type="Pfam" id="PF02868">
    <property type="entry name" value="Peptidase_M4_C"/>
    <property type="match status" value="1"/>
</dbReference>
<keyword evidence="3" id="KW-0479">Metal-binding</keyword>
<evidence type="ECO:0000256" key="4">
    <source>
        <dbReference type="ARBA" id="ARBA00022729"/>
    </source>
</evidence>
<dbReference type="Gene3D" id="3.10.170.10">
    <property type="match status" value="1"/>
</dbReference>
<evidence type="ECO:0000256" key="6">
    <source>
        <dbReference type="ARBA" id="ARBA00022833"/>
    </source>
</evidence>
<evidence type="ECO:0000259" key="11">
    <source>
        <dbReference type="Pfam" id="PF07504"/>
    </source>
</evidence>
<dbReference type="Pfam" id="PF01447">
    <property type="entry name" value="Peptidase_M4"/>
    <property type="match status" value="1"/>
</dbReference>
<feature type="chain" id="PRO_5046114034" evidence="8">
    <location>
        <begin position="27"/>
        <end position="703"/>
    </location>
</feature>
<dbReference type="EMBL" id="JAOTEM010000001">
    <property type="protein sequence ID" value="MCU7616304.1"/>
    <property type="molecule type" value="Genomic_DNA"/>
</dbReference>
<sequence length="703" mass="76804">MKKTLIISKALAFVFVLGSTSEFVHAQNRTESSELSSENFPKITKTSAMGNFYSDFGGKNISSQSLHTNLNKWMGTDQNHSFKLVETVKDDLGFVRDSFQHYYKNVKVADELIYIHEKNGKVTYVNGELSENINLSIIPPLSQSEVESIVNADMKVAGVTFDEFNQVITKVYADRGIELHLVSQINALSLKTLQGYMYYVDNTTRKIVKKLEKIHRHNITPIQNNISPVNKISSNDQKLWISPLVDTSSTSATYYKGNQQITVDSNNGTFRLKDNARNIHTQDGTGWDGNGSPVTGLTGTIAEYTSSTANFTATATKPAVEVHWAMKTAYDYYINRHNRNSYDGTGSIIRNYYNINFNRNPTTGAGQTPIDGSNAAAVDTQGIVAMVYGSGLYQGQAGYFSPIVGIDVAGHEYSHLMVSRTANLAYQKESGALNESFADMFGTAIEFYSNVNPNWTIAEGIPNAAIGATYFRNMSNPNAGSNQIGGQQPDTYQGTYWQDTSAACTPTGGQTGNDYCGVHKNSGVGNYWFYLLSVGGSGTNDLGTNFSVTGITIQKAEKIAYRTLATYLTANSTYANAYASSKQAAIDLYGAGSNELQQVENAWCAVGLGNCANVLAVSENVKNDLQNVKIYPNPVSNGQFTIESDLKGNVAYEIYDFSGKLIKTSEKLEKGIHKVNINGVQSGVYILKINADGTIISKKLVVK</sequence>
<dbReference type="CDD" id="cd09597">
    <property type="entry name" value="M4_TLP"/>
    <property type="match status" value="1"/>
</dbReference>
<evidence type="ECO:0000256" key="2">
    <source>
        <dbReference type="ARBA" id="ARBA00022670"/>
    </source>
</evidence>
<evidence type="ECO:0000256" key="7">
    <source>
        <dbReference type="ARBA" id="ARBA00023049"/>
    </source>
</evidence>
<feature type="domain" description="FTP" evidence="11">
    <location>
        <begin position="81"/>
        <end position="129"/>
    </location>
</feature>
<feature type="domain" description="Peptidase M4 C-terminal" evidence="10">
    <location>
        <begin position="422"/>
        <end position="607"/>
    </location>
</feature>
<evidence type="ECO:0000313" key="13">
    <source>
        <dbReference type="EMBL" id="MCU7616304.1"/>
    </source>
</evidence>
<keyword evidence="14" id="KW-1185">Reference proteome</keyword>
<keyword evidence="5" id="KW-0378">Hydrolase</keyword>
<dbReference type="PANTHER" id="PTHR33794">
    <property type="entry name" value="BACILLOLYSIN"/>
    <property type="match status" value="1"/>
</dbReference>
<keyword evidence="6" id="KW-0862">Zinc</keyword>
<evidence type="ECO:0000256" key="5">
    <source>
        <dbReference type="ARBA" id="ARBA00022801"/>
    </source>
</evidence>
<protein>
    <submittedName>
        <fullName evidence="13">M4 family metallopeptidase</fullName>
    </submittedName>
</protein>
<feature type="signal peptide" evidence="8">
    <location>
        <begin position="1"/>
        <end position="26"/>
    </location>
</feature>
<evidence type="ECO:0000256" key="1">
    <source>
        <dbReference type="ARBA" id="ARBA00009388"/>
    </source>
</evidence>
<comment type="similarity">
    <text evidence="1">Belongs to the peptidase M4 family.</text>
</comment>
<feature type="domain" description="Secretion system C-terminal sorting" evidence="12">
    <location>
        <begin position="630"/>
        <end position="702"/>
    </location>
</feature>
<dbReference type="Pfam" id="PF18962">
    <property type="entry name" value="Por_Secre_tail"/>
    <property type="match status" value="1"/>
</dbReference>
<dbReference type="Gene3D" id="3.10.450.490">
    <property type="match status" value="1"/>
</dbReference>
<keyword evidence="7" id="KW-0482">Metalloprotease</keyword>
<dbReference type="InterPro" id="IPR013856">
    <property type="entry name" value="Peptidase_M4_domain"/>
</dbReference>
<keyword evidence="2" id="KW-0645">Protease</keyword>